<feature type="coiled-coil region" evidence="3">
    <location>
        <begin position="293"/>
        <end position="323"/>
    </location>
</feature>
<accession>A0ABT0D7L4</accession>
<evidence type="ECO:0000313" key="6">
    <source>
        <dbReference type="Proteomes" id="UP001203284"/>
    </source>
</evidence>
<dbReference type="Gene3D" id="3.50.50.60">
    <property type="entry name" value="FAD/NAD(P)-binding domain"/>
    <property type="match status" value="1"/>
</dbReference>
<comment type="caution">
    <text evidence="5">The sequence shown here is derived from an EMBL/GenBank/DDBJ whole genome shotgun (WGS) entry which is preliminary data.</text>
</comment>
<dbReference type="GO" id="GO:0004497">
    <property type="term" value="F:monooxygenase activity"/>
    <property type="evidence" value="ECO:0007669"/>
    <property type="project" value="UniProtKB-KW"/>
</dbReference>
<dbReference type="PRINTS" id="PR00420">
    <property type="entry name" value="RNGMNOXGNASE"/>
</dbReference>
<feature type="domain" description="FAD-binding" evidence="4">
    <location>
        <begin position="5"/>
        <end position="333"/>
    </location>
</feature>
<proteinExistence type="predicted"/>
<dbReference type="InterPro" id="IPR050493">
    <property type="entry name" value="FAD-dep_Monooxygenase_BioMet"/>
</dbReference>
<gene>
    <name evidence="5" type="ORF">MWN34_03370</name>
</gene>
<evidence type="ECO:0000259" key="4">
    <source>
        <dbReference type="Pfam" id="PF01494"/>
    </source>
</evidence>
<sequence>MKKRALVCGAGIGGLSAGLALARIGWDVTVFERDEELRTAGAGLNLWPNGVRVLKELGLGPHYAAISASLRTYRTFSSTGEVVAIDDVSDWPERYGAALSGVYRRDLSRMLADALGAGRLQLGRRVVAVAQDGDTVSCRFADGGSAEGDLLIGADGIHSAVRAALFGPQALSADGLVRWRGLFDLADVEVDPHAAVEVWGAGGHFGYMAIGGGRAYWFAAADGITTEPDDARAFFSRWERSSVPAIIAATDPSTIIRNEIRDLVTPLPRWSRGRITLLGDAAHPMLPGMAQGASQALEDVRILKAALAEHEDLAAALDAYERARIPWVGNVVRGSRPLFDFDGQHERVASNCNPILGRYDSIAERRSA</sequence>
<organism evidence="5 6">
    <name type="scientific">Ancylobacter crimeensis</name>
    <dbReference type="NCBI Taxonomy" id="2579147"/>
    <lineage>
        <taxon>Bacteria</taxon>
        <taxon>Pseudomonadati</taxon>
        <taxon>Pseudomonadota</taxon>
        <taxon>Alphaproteobacteria</taxon>
        <taxon>Hyphomicrobiales</taxon>
        <taxon>Xanthobacteraceae</taxon>
        <taxon>Ancylobacter</taxon>
    </lineage>
</organism>
<name>A0ABT0D7L4_9HYPH</name>
<evidence type="ECO:0000313" key="5">
    <source>
        <dbReference type="EMBL" id="MCK0195945.1"/>
    </source>
</evidence>
<keyword evidence="6" id="KW-1185">Reference proteome</keyword>
<evidence type="ECO:0000256" key="2">
    <source>
        <dbReference type="ARBA" id="ARBA00023033"/>
    </source>
</evidence>
<dbReference type="InterPro" id="IPR002938">
    <property type="entry name" value="FAD-bd"/>
</dbReference>
<evidence type="ECO:0000256" key="3">
    <source>
        <dbReference type="SAM" id="Coils"/>
    </source>
</evidence>
<dbReference type="Pfam" id="PF01494">
    <property type="entry name" value="FAD_binding_3"/>
    <property type="match status" value="1"/>
</dbReference>
<dbReference type="PANTHER" id="PTHR13789">
    <property type="entry name" value="MONOOXYGENASE"/>
    <property type="match status" value="1"/>
</dbReference>
<dbReference type="EMBL" id="JALKCH010000002">
    <property type="protein sequence ID" value="MCK0195945.1"/>
    <property type="molecule type" value="Genomic_DNA"/>
</dbReference>
<keyword evidence="2 5" id="KW-0503">Monooxygenase</keyword>
<dbReference type="InterPro" id="IPR036188">
    <property type="entry name" value="FAD/NAD-bd_sf"/>
</dbReference>
<reference evidence="5 6" key="1">
    <citation type="submission" date="2022-04" db="EMBL/GenBank/DDBJ databases">
        <authorList>
            <person name="Grouzdev D.S."/>
            <person name="Pantiukh K.S."/>
            <person name="Krutkina M.S."/>
        </authorList>
    </citation>
    <scope>NUCLEOTIDE SEQUENCE [LARGE SCALE GENOMIC DNA]</scope>
    <source>
        <strain evidence="5 6">6x-1</strain>
    </source>
</reference>
<keyword evidence="3" id="KW-0175">Coiled coil</keyword>
<dbReference type="Proteomes" id="UP001203284">
    <property type="component" value="Unassembled WGS sequence"/>
</dbReference>
<evidence type="ECO:0000256" key="1">
    <source>
        <dbReference type="ARBA" id="ARBA00023002"/>
    </source>
</evidence>
<dbReference type="PANTHER" id="PTHR13789:SF309">
    <property type="entry name" value="PUTATIVE (AFU_ORTHOLOGUE AFUA_6G14510)-RELATED"/>
    <property type="match status" value="1"/>
</dbReference>
<keyword evidence="1" id="KW-0560">Oxidoreductase</keyword>
<dbReference type="SUPFAM" id="SSF51905">
    <property type="entry name" value="FAD/NAD(P)-binding domain"/>
    <property type="match status" value="1"/>
</dbReference>
<protein>
    <submittedName>
        <fullName evidence="5">FAD-dependent monooxygenase</fullName>
    </submittedName>
</protein>
<dbReference type="RefSeq" id="WP_247026482.1">
    <property type="nucleotide sequence ID" value="NZ_JALKCH010000002.1"/>
</dbReference>